<gene>
    <name evidence="9" type="ORF">ABVK25_006872</name>
</gene>
<keyword evidence="3" id="KW-0904">Protein phosphatase</keyword>
<evidence type="ECO:0000256" key="4">
    <source>
        <dbReference type="ARBA" id="ARBA00047761"/>
    </source>
</evidence>
<dbReference type="CDD" id="cd14498">
    <property type="entry name" value="DSP"/>
    <property type="match status" value="1"/>
</dbReference>
<dbReference type="Gene3D" id="3.90.190.10">
    <property type="entry name" value="Protein tyrosine phosphatase superfamily"/>
    <property type="match status" value="1"/>
</dbReference>
<comment type="catalytic activity">
    <reaction evidence="4">
        <text>O-phospho-L-seryl-[protein] + H2O = L-seryl-[protein] + phosphate</text>
        <dbReference type="Rhea" id="RHEA:20629"/>
        <dbReference type="Rhea" id="RHEA-COMP:9863"/>
        <dbReference type="Rhea" id="RHEA-COMP:11604"/>
        <dbReference type="ChEBI" id="CHEBI:15377"/>
        <dbReference type="ChEBI" id="CHEBI:29999"/>
        <dbReference type="ChEBI" id="CHEBI:43474"/>
        <dbReference type="ChEBI" id="CHEBI:83421"/>
        <dbReference type="EC" id="3.1.3.16"/>
    </reaction>
</comment>
<dbReference type="PANTHER" id="PTHR45948">
    <property type="entry name" value="DUAL SPECIFICITY PROTEIN PHOSPHATASE DDB_G0269404-RELATED"/>
    <property type="match status" value="1"/>
</dbReference>
<dbReference type="InterPro" id="IPR000340">
    <property type="entry name" value="Dual-sp_phosphatase_cat-dom"/>
</dbReference>
<dbReference type="PANTHER" id="PTHR45948:SF2">
    <property type="entry name" value="DUAL SPECIFICITY PROTEIN PHOSPHATASE"/>
    <property type="match status" value="1"/>
</dbReference>
<dbReference type="InterPro" id="IPR000387">
    <property type="entry name" value="Tyr_Pase_dom"/>
</dbReference>
<evidence type="ECO:0000313" key="10">
    <source>
        <dbReference type="Proteomes" id="UP001590951"/>
    </source>
</evidence>
<name>A0ABR4B4Y4_9LECA</name>
<sequence length="231" mass="26600">MANSEPARREPTRQERVQYRQSQLKRYFQRWLTRRSMDEVFPNIYLGGSYAAENMDTLTTKKISFVLSIMSKNLPPSTRDAYMNNRIQHVYIEKHDESKEDMLPILGEACKVIEENNQKGKGVLVHCAMGISRSATVMVAYVMQRWGISPSEAITFVRGKRYVVSPNRGFLEQLEVWQDCGHDVYSKIKVNGEQVPKEAYARWLKKVEEMKAQDERDAAAQNASNTDTEAP</sequence>
<dbReference type="InterPro" id="IPR016130">
    <property type="entry name" value="Tyr_Pase_AS"/>
</dbReference>
<dbReference type="PROSITE" id="PS50054">
    <property type="entry name" value="TYR_PHOSPHATASE_DUAL"/>
    <property type="match status" value="1"/>
</dbReference>
<comment type="similarity">
    <text evidence="1">Belongs to the protein-tyrosine phosphatase family. Non-receptor class dual specificity subfamily.</text>
</comment>
<dbReference type="Proteomes" id="UP001590951">
    <property type="component" value="Unassembled WGS sequence"/>
</dbReference>
<dbReference type="SUPFAM" id="SSF52799">
    <property type="entry name" value="(Phosphotyrosine protein) phosphatases II"/>
    <property type="match status" value="1"/>
</dbReference>
<dbReference type="InterPro" id="IPR029021">
    <property type="entry name" value="Prot-tyrosine_phosphatase-like"/>
</dbReference>
<evidence type="ECO:0000256" key="6">
    <source>
        <dbReference type="SAM" id="MobiDB-lite"/>
    </source>
</evidence>
<evidence type="ECO:0000256" key="3">
    <source>
        <dbReference type="ARBA" id="ARBA00022912"/>
    </source>
</evidence>
<organism evidence="9 10">
    <name type="scientific">Lepraria finkii</name>
    <dbReference type="NCBI Taxonomy" id="1340010"/>
    <lineage>
        <taxon>Eukaryota</taxon>
        <taxon>Fungi</taxon>
        <taxon>Dikarya</taxon>
        <taxon>Ascomycota</taxon>
        <taxon>Pezizomycotina</taxon>
        <taxon>Lecanoromycetes</taxon>
        <taxon>OSLEUM clade</taxon>
        <taxon>Lecanoromycetidae</taxon>
        <taxon>Lecanorales</taxon>
        <taxon>Lecanorineae</taxon>
        <taxon>Stereocaulaceae</taxon>
        <taxon>Lepraria</taxon>
    </lineage>
</organism>
<dbReference type="PROSITE" id="PS00383">
    <property type="entry name" value="TYR_PHOSPHATASE_1"/>
    <property type="match status" value="1"/>
</dbReference>
<comment type="caution">
    <text evidence="9">The sequence shown here is derived from an EMBL/GenBank/DDBJ whole genome shotgun (WGS) entry which is preliminary data.</text>
</comment>
<evidence type="ECO:0000259" key="7">
    <source>
        <dbReference type="PROSITE" id="PS50054"/>
    </source>
</evidence>
<dbReference type="SMART" id="SM00195">
    <property type="entry name" value="DSPc"/>
    <property type="match status" value="1"/>
</dbReference>
<evidence type="ECO:0000256" key="1">
    <source>
        <dbReference type="ARBA" id="ARBA00008601"/>
    </source>
</evidence>
<evidence type="ECO:0000256" key="5">
    <source>
        <dbReference type="ARBA" id="ARBA00048336"/>
    </source>
</evidence>
<dbReference type="InterPro" id="IPR020422">
    <property type="entry name" value="TYR_PHOSPHATASE_DUAL_dom"/>
</dbReference>
<keyword evidence="2" id="KW-0378">Hydrolase</keyword>
<proteinExistence type="inferred from homology"/>
<feature type="compositionally biased region" description="Polar residues" evidence="6">
    <location>
        <begin position="221"/>
        <end position="231"/>
    </location>
</feature>
<reference evidence="9 10" key="1">
    <citation type="submission" date="2024-09" db="EMBL/GenBank/DDBJ databases">
        <title>Rethinking Asexuality: The Enigmatic Case of Functional Sexual Genes in Lepraria (Stereocaulaceae).</title>
        <authorList>
            <person name="Doellman M."/>
            <person name="Sun Y."/>
            <person name="Barcenas-Pena A."/>
            <person name="Lumbsch H.T."/>
            <person name="Grewe F."/>
        </authorList>
    </citation>
    <scope>NUCLEOTIDE SEQUENCE [LARGE SCALE GENOMIC DNA]</scope>
    <source>
        <strain evidence="9 10">Grewe 0041</strain>
    </source>
</reference>
<feature type="domain" description="Tyrosine-protein phosphatase" evidence="7">
    <location>
        <begin position="36"/>
        <end position="183"/>
    </location>
</feature>
<evidence type="ECO:0000313" key="9">
    <source>
        <dbReference type="EMBL" id="KAL2052931.1"/>
    </source>
</evidence>
<dbReference type="EMBL" id="JBHFEH010000024">
    <property type="protein sequence ID" value="KAL2052931.1"/>
    <property type="molecule type" value="Genomic_DNA"/>
</dbReference>
<dbReference type="Pfam" id="PF00782">
    <property type="entry name" value="DSPc"/>
    <property type="match status" value="1"/>
</dbReference>
<feature type="domain" description="Tyrosine specific protein phosphatases" evidence="8">
    <location>
        <begin position="103"/>
        <end position="161"/>
    </location>
</feature>
<comment type="catalytic activity">
    <reaction evidence="5">
        <text>O-phospho-L-threonyl-[protein] + H2O = L-threonyl-[protein] + phosphate</text>
        <dbReference type="Rhea" id="RHEA:47004"/>
        <dbReference type="Rhea" id="RHEA-COMP:11060"/>
        <dbReference type="Rhea" id="RHEA-COMP:11605"/>
        <dbReference type="ChEBI" id="CHEBI:15377"/>
        <dbReference type="ChEBI" id="CHEBI:30013"/>
        <dbReference type="ChEBI" id="CHEBI:43474"/>
        <dbReference type="ChEBI" id="CHEBI:61977"/>
        <dbReference type="EC" id="3.1.3.16"/>
    </reaction>
</comment>
<evidence type="ECO:0000256" key="2">
    <source>
        <dbReference type="ARBA" id="ARBA00022801"/>
    </source>
</evidence>
<evidence type="ECO:0000259" key="8">
    <source>
        <dbReference type="PROSITE" id="PS50056"/>
    </source>
</evidence>
<keyword evidence="10" id="KW-1185">Reference proteome</keyword>
<evidence type="ECO:0008006" key="11">
    <source>
        <dbReference type="Google" id="ProtNLM"/>
    </source>
</evidence>
<feature type="region of interest" description="Disordered" evidence="6">
    <location>
        <begin position="212"/>
        <end position="231"/>
    </location>
</feature>
<accession>A0ABR4B4Y4</accession>
<protein>
    <recommendedName>
        <fullName evidence="11">Protein-tyrosine-phosphatase</fullName>
    </recommendedName>
</protein>
<dbReference type="PROSITE" id="PS50056">
    <property type="entry name" value="TYR_PHOSPHATASE_2"/>
    <property type="match status" value="1"/>
</dbReference>